<dbReference type="Proteomes" id="UP000320231">
    <property type="component" value="Chromosome"/>
</dbReference>
<proteinExistence type="predicted"/>
<dbReference type="EMBL" id="AP019514">
    <property type="protein sequence ID" value="BBI60358.1"/>
    <property type="molecule type" value="Genomic_DNA"/>
</dbReference>
<evidence type="ECO:0000313" key="1">
    <source>
        <dbReference type="EMBL" id="BBI60358.1"/>
    </source>
</evidence>
<reference evidence="1 2" key="1">
    <citation type="journal article" date="2019" name="Microbiol. Resour. Announc.">
        <title>Complete Genome Sequence of Halomonas sulfidaeris Strain Esulfide1 Isolated from a Metal Sulfide Rock at a Depth of 2,200 Meters, Obtained Using Nanopore Sequencing.</title>
        <authorList>
            <person name="Saito M."/>
            <person name="Nishigata A."/>
            <person name="Galipon J."/>
            <person name="Arakawa K."/>
        </authorList>
    </citation>
    <scope>NUCLEOTIDE SEQUENCE [LARGE SCALE GENOMIC DNA]</scope>
    <source>
        <strain evidence="1 2">ATCC BAA-803</strain>
    </source>
</reference>
<dbReference type="AlphaFoldDB" id="A0A455U7Y3"/>
<accession>A0A455U7Y3</accession>
<evidence type="ECO:0000313" key="2">
    <source>
        <dbReference type="Proteomes" id="UP000320231"/>
    </source>
</evidence>
<protein>
    <submittedName>
        <fullName evidence="1">Uncharacterized protein</fullName>
    </submittedName>
</protein>
<sequence length="62" mass="7279">MNQQRANIICFLISESCDVPLPECRVLDLSMRKIYSFKGSPDTQLEMVESEIRRIESEWDDL</sequence>
<name>A0A455U7Y3_9GAMM</name>
<dbReference type="KEGG" id="hsr:HSBAA_16640"/>
<gene>
    <name evidence="1" type="ORF">HSBAA_16640</name>
</gene>
<organism evidence="1 2">
    <name type="scientific">Vreelandella sulfidaeris</name>
    <dbReference type="NCBI Taxonomy" id="115553"/>
    <lineage>
        <taxon>Bacteria</taxon>
        <taxon>Pseudomonadati</taxon>
        <taxon>Pseudomonadota</taxon>
        <taxon>Gammaproteobacteria</taxon>
        <taxon>Oceanospirillales</taxon>
        <taxon>Halomonadaceae</taxon>
        <taxon>Vreelandella</taxon>
    </lineage>
</organism>